<evidence type="ECO:0000313" key="3">
    <source>
        <dbReference type="EMBL" id="RZI04960.1"/>
    </source>
</evidence>
<protein>
    <submittedName>
        <fullName evidence="3">Patatin-like phospholipase family protein</fullName>
    </submittedName>
</protein>
<dbReference type="Pfam" id="PF01734">
    <property type="entry name" value="Patatin"/>
    <property type="match status" value="1"/>
</dbReference>
<dbReference type="SUPFAM" id="SSF52151">
    <property type="entry name" value="FabD/lysophospholipase-like"/>
    <property type="match status" value="1"/>
</dbReference>
<keyword evidence="1" id="KW-0443">Lipid metabolism</keyword>
<dbReference type="InterPro" id="IPR016035">
    <property type="entry name" value="Acyl_Trfase/lysoPLipase"/>
</dbReference>
<dbReference type="InterPro" id="IPR002641">
    <property type="entry name" value="PNPLA_dom"/>
</dbReference>
<name>A0A4Q7CSA2_9STAP</name>
<dbReference type="RefSeq" id="WP_130135178.1">
    <property type="nucleotide sequence ID" value="NZ_RQTE01000002.1"/>
</dbReference>
<feature type="domain" description="PNPLA" evidence="2">
    <location>
        <begin position="8"/>
        <end position="195"/>
    </location>
</feature>
<evidence type="ECO:0000256" key="1">
    <source>
        <dbReference type="ARBA" id="ARBA00023098"/>
    </source>
</evidence>
<evidence type="ECO:0000259" key="2">
    <source>
        <dbReference type="Pfam" id="PF01734"/>
    </source>
</evidence>
<evidence type="ECO:0000313" key="4">
    <source>
        <dbReference type="Proteomes" id="UP000293854"/>
    </source>
</evidence>
<reference evidence="3 4" key="1">
    <citation type="submission" date="2018-11" db="EMBL/GenBank/DDBJ databases">
        <title>Genomic profiling of Staphylococcus species from a Poultry farm system in KwaZulu-Natal, South Africa.</title>
        <authorList>
            <person name="Amoako D.G."/>
            <person name="Somboro A.M."/>
            <person name="Abia A.L.K."/>
            <person name="Bester L.A."/>
            <person name="Essack S.Y."/>
        </authorList>
    </citation>
    <scope>NUCLEOTIDE SEQUENCE [LARGE SCALE GENOMIC DNA]</scope>
    <source>
        <strain evidence="3 4">SA11</strain>
    </source>
</reference>
<sequence length="284" mass="31494">MTTRSVILGAGGQFGMAWEIGYLRGLADKGVSLRDANEFVGTSAGAQVGTVISSDADWDTIWEEQLNYEREEANPLTDEDLADLFQKFDSIAREARTIEEWINNVSELAMHPKVDLPETERLNMIRNSLGNAVSGWTKGLKIVVTEVETNQRRVFDKDTDVPLVKAIAASSAFQGAYPTIQIDGNHYYDGGSYSMENPDISDADKVVVLAADLPVLTPFSLSELIEKMEERGQSVHLVKPSKEVMQILAKYDNNTMNGAMRKEVAEAARKQGQQDVDAIYAFWH</sequence>
<gene>
    <name evidence="3" type="ORF">EIG99_00165</name>
</gene>
<dbReference type="Gene3D" id="3.40.1090.10">
    <property type="entry name" value="Cytosolic phospholipase A2 catalytic domain"/>
    <property type="match status" value="2"/>
</dbReference>
<accession>A0A4Q7CSA2</accession>
<organism evidence="3 4">
    <name type="scientific">Staphylococcus condimenti</name>
    <dbReference type="NCBI Taxonomy" id="70255"/>
    <lineage>
        <taxon>Bacteria</taxon>
        <taxon>Bacillati</taxon>
        <taxon>Bacillota</taxon>
        <taxon>Bacilli</taxon>
        <taxon>Bacillales</taxon>
        <taxon>Staphylococcaceae</taxon>
        <taxon>Staphylococcus</taxon>
    </lineage>
</organism>
<dbReference type="AlphaFoldDB" id="A0A4Q7CSA2"/>
<dbReference type="GO" id="GO:0006629">
    <property type="term" value="P:lipid metabolic process"/>
    <property type="evidence" value="ECO:0007669"/>
    <property type="project" value="UniProtKB-KW"/>
</dbReference>
<comment type="caution">
    <text evidence="3">The sequence shown here is derived from an EMBL/GenBank/DDBJ whole genome shotgun (WGS) entry which is preliminary data.</text>
</comment>
<dbReference type="EMBL" id="RQTE01000002">
    <property type="protein sequence ID" value="RZI04960.1"/>
    <property type="molecule type" value="Genomic_DNA"/>
</dbReference>
<proteinExistence type="predicted"/>
<dbReference type="Proteomes" id="UP000293854">
    <property type="component" value="Unassembled WGS sequence"/>
</dbReference>